<dbReference type="EMBL" id="BSXS01012533">
    <property type="protein sequence ID" value="GMF02549.1"/>
    <property type="molecule type" value="Genomic_DNA"/>
</dbReference>
<protein>
    <submittedName>
        <fullName evidence="1">Unnamed protein product</fullName>
    </submittedName>
</protein>
<proteinExistence type="predicted"/>
<evidence type="ECO:0000313" key="1">
    <source>
        <dbReference type="EMBL" id="GMF02549.1"/>
    </source>
</evidence>
<accession>A0ACB5U6R1</accession>
<dbReference type="Proteomes" id="UP001165064">
    <property type="component" value="Unassembled WGS sequence"/>
</dbReference>
<gene>
    <name evidence="1" type="ORF">Amon02_001149300</name>
</gene>
<evidence type="ECO:0000313" key="2">
    <source>
        <dbReference type="Proteomes" id="UP001165064"/>
    </source>
</evidence>
<sequence>MMSEIHNTDAKKTELLTYPTVELLAEEDAAPLLSSKNPIPNSYLIMLKDNISENKFEIHKKWLEYLISQSEFSLTTPEQTSKLSTENGGGIKHVYNFGGIIGGYSGKFAPEVVKTLLRHPDVHSIQRDFFLSVS</sequence>
<organism evidence="1 2">
    <name type="scientific">Ambrosiozyma monospora</name>
    <name type="common">Yeast</name>
    <name type="synonym">Endomycopsis monosporus</name>
    <dbReference type="NCBI Taxonomy" id="43982"/>
    <lineage>
        <taxon>Eukaryota</taxon>
        <taxon>Fungi</taxon>
        <taxon>Dikarya</taxon>
        <taxon>Ascomycota</taxon>
        <taxon>Saccharomycotina</taxon>
        <taxon>Pichiomycetes</taxon>
        <taxon>Pichiales</taxon>
        <taxon>Pichiaceae</taxon>
        <taxon>Ambrosiozyma</taxon>
    </lineage>
</organism>
<reference evidence="1" key="1">
    <citation type="submission" date="2023-04" db="EMBL/GenBank/DDBJ databases">
        <title>Ambrosiozyma monospora NBRC 10751.</title>
        <authorList>
            <person name="Ichikawa N."/>
            <person name="Sato H."/>
            <person name="Tonouchi N."/>
        </authorList>
    </citation>
    <scope>NUCLEOTIDE SEQUENCE</scope>
    <source>
        <strain evidence="1">NBRC 10751</strain>
    </source>
</reference>
<name>A0ACB5U6R1_AMBMO</name>
<comment type="caution">
    <text evidence="1">The sequence shown here is derived from an EMBL/GenBank/DDBJ whole genome shotgun (WGS) entry which is preliminary data.</text>
</comment>
<keyword evidence="2" id="KW-1185">Reference proteome</keyword>